<accession>A0ABY7UNY9</accession>
<sequence>MNDMTNTPGTGLMLPAGTDLAALFKDGTRIDPLIARIEAEVRAHVPDTSSNKGREAIKSLAYKVSRSKTMLDDAGKALNEDARRQINLVDASRKNIRDRLDALRDEARAPLVAWEEAEAARQERNKRLLAQLTNHGMTGLEASADIIAKAAQIKGVVLPDDFGDGLEAAEAARAATMNALRNMFVAAQKREAEAAELETLRREAAERAAADEAARIEREQAEAARLAAERAEQDRKDAEARAAREAEERAAREQAEAERIERVRKEAAEKAAAEAEERHQRELAEAARREEQAAQRERDRITAEKRAEEEAQRKREENARIRNRIKREIAAALTALPQPLTPETIAEALVAGGIPNTTVRF</sequence>
<dbReference type="EMBL" id="CP117466">
    <property type="protein sequence ID" value="WDA11642.1"/>
    <property type="molecule type" value="Genomic_DNA"/>
</dbReference>
<reference evidence="2 3" key="1">
    <citation type="submission" date="2023-02" db="EMBL/GenBank/DDBJ databases">
        <title>Whole genome sequenc of Paracoccus marcusii MBLB0836.</title>
        <authorList>
            <person name="Seo M.-J."/>
            <person name="Cho E.-S."/>
            <person name="Hwang C.Y."/>
        </authorList>
    </citation>
    <scope>NUCLEOTIDE SEQUENCE [LARGE SCALE GENOMIC DNA]</scope>
    <source>
        <strain evidence="2 3">MBLB0836</strain>
    </source>
</reference>
<name>A0ABY7UNY9_9RHOB</name>
<gene>
    <name evidence="2" type="ORF">PRL19_10050</name>
</gene>
<protein>
    <submittedName>
        <fullName evidence="2">Uncharacterized protein</fullName>
    </submittedName>
</protein>
<evidence type="ECO:0000256" key="1">
    <source>
        <dbReference type="SAM" id="MobiDB-lite"/>
    </source>
</evidence>
<evidence type="ECO:0000313" key="2">
    <source>
        <dbReference type="EMBL" id="WDA11642.1"/>
    </source>
</evidence>
<feature type="region of interest" description="Disordered" evidence="1">
    <location>
        <begin position="220"/>
        <end position="317"/>
    </location>
</feature>
<dbReference type="Proteomes" id="UP001216899">
    <property type="component" value="Chromosome"/>
</dbReference>
<organism evidence="2 3">
    <name type="scientific">Paracoccus marcusii</name>
    <dbReference type="NCBI Taxonomy" id="59779"/>
    <lineage>
        <taxon>Bacteria</taxon>
        <taxon>Pseudomonadati</taxon>
        <taxon>Pseudomonadota</taxon>
        <taxon>Alphaproteobacteria</taxon>
        <taxon>Rhodobacterales</taxon>
        <taxon>Paracoccaceae</taxon>
        <taxon>Paracoccus</taxon>
    </lineage>
</organism>
<proteinExistence type="predicted"/>
<evidence type="ECO:0000313" key="3">
    <source>
        <dbReference type="Proteomes" id="UP001216899"/>
    </source>
</evidence>
<keyword evidence="3" id="KW-1185">Reference proteome</keyword>
<dbReference type="RefSeq" id="WP_273742849.1">
    <property type="nucleotide sequence ID" value="NZ_CP117466.1"/>
</dbReference>